<reference evidence="2" key="1">
    <citation type="submission" date="2014-12" db="EMBL/GenBank/DDBJ databases">
        <title>Insight into the proteome of Arion vulgaris.</title>
        <authorList>
            <person name="Aradska J."/>
            <person name="Bulat T."/>
            <person name="Smidak R."/>
            <person name="Sarate P."/>
            <person name="Gangsoo J."/>
            <person name="Sialana F."/>
            <person name="Bilban M."/>
            <person name="Lubec G."/>
        </authorList>
    </citation>
    <scope>NUCLEOTIDE SEQUENCE</scope>
    <source>
        <tissue evidence="2">Skin</tissue>
    </source>
</reference>
<dbReference type="EMBL" id="HACG01025211">
    <property type="protein sequence ID" value="CEK72076.1"/>
    <property type="molecule type" value="Transcribed_RNA"/>
</dbReference>
<keyword evidence="1" id="KW-0472">Membrane</keyword>
<organism evidence="2">
    <name type="scientific">Arion vulgaris</name>
    <dbReference type="NCBI Taxonomy" id="1028688"/>
    <lineage>
        <taxon>Eukaryota</taxon>
        <taxon>Metazoa</taxon>
        <taxon>Spiralia</taxon>
        <taxon>Lophotrochozoa</taxon>
        <taxon>Mollusca</taxon>
        <taxon>Gastropoda</taxon>
        <taxon>Heterobranchia</taxon>
        <taxon>Euthyneura</taxon>
        <taxon>Panpulmonata</taxon>
        <taxon>Eupulmonata</taxon>
        <taxon>Stylommatophora</taxon>
        <taxon>Helicina</taxon>
        <taxon>Arionoidea</taxon>
        <taxon>Arionidae</taxon>
        <taxon>Arion</taxon>
    </lineage>
</organism>
<evidence type="ECO:0000256" key="1">
    <source>
        <dbReference type="SAM" id="Phobius"/>
    </source>
</evidence>
<protein>
    <submittedName>
        <fullName evidence="2">Uncharacterized protein</fullName>
    </submittedName>
</protein>
<evidence type="ECO:0000313" key="2">
    <source>
        <dbReference type="EMBL" id="CEK72076.1"/>
    </source>
</evidence>
<feature type="transmembrane region" description="Helical" evidence="1">
    <location>
        <begin position="23"/>
        <end position="47"/>
    </location>
</feature>
<gene>
    <name evidence="2" type="primary">ORF80970</name>
</gene>
<accession>A0A0B6ZW82</accession>
<dbReference type="AlphaFoldDB" id="A0A0B6ZW82"/>
<feature type="non-terminal residue" evidence="2">
    <location>
        <position position="1"/>
    </location>
</feature>
<feature type="non-terminal residue" evidence="2">
    <location>
        <position position="84"/>
    </location>
</feature>
<keyword evidence="1" id="KW-1133">Transmembrane helix</keyword>
<keyword evidence="1" id="KW-0812">Transmembrane</keyword>
<name>A0A0B6ZW82_9EUPU</name>
<proteinExistence type="predicted"/>
<sequence>DLFLSTAGDGYCRTNDKNFDKNYLHVISILYVYLPSLLLIIMVLLIWNSLRHIQIKRNDAFCGDGDCPNALMQKRLKDQTGMEN</sequence>